<reference evidence="1 2" key="1">
    <citation type="submission" date="2019-10" db="EMBL/GenBank/DDBJ databases">
        <authorList>
            <person name="Palmer J.M."/>
        </authorList>
    </citation>
    <scope>NUCLEOTIDE SEQUENCE [LARGE SCALE GENOMIC DNA]</scope>
    <source>
        <strain evidence="1 2">TWF696</strain>
    </source>
</reference>
<dbReference type="EMBL" id="JAVHNQ010000003">
    <property type="protein sequence ID" value="KAK6353108.1"/>
    <property type="molecule type" value="Genomic_DNA"/>
</dbReference>
<dbReference type="AlphaFoldDB" id="A0AAV9V1B9"/>
<dbReference type="Proteomes" id="UP001375240">
    <property type="component" value="Unassembled WGS sequence"/>
</dbReference>
<keyword evidence="2" id="KW-1185">Reference proteome</keyword>
<evidence type="ECO:0000313" key="1">
    <source>
        <dbReference type="EMBL" id="KAK6353108.1"/>
    </source>
</evidence>
<evidence type="ECO:0000313" key="2">
    <source>
        <dbReference type="Proteomes" id="UP001375240"/>
    </source>
</evidence>
<accession>A0AAV9V1B9</accession>
<sequence length="399" mass="43906">MAFPLLEFLSNDYLLIQTVPYLLPHETLALGLAAKPFHNLLFHTSGVFRHVDLSLTALLPVNQAAKQVSLRRSYPDILSARHLVGRDTQTLILDGLPMNFDRLTNLLVSPNQRISILSVRDCAINQPVFMQTLHFLVRPGSTSPLKGVYIFGKSNGRPRGKNKWQRVGEIEFIEGWAETVQACEGRIAFDIGLCKGSKHAALLPFDDGLVPIADPAELGSTPTSVESGFSAFAWSVDNDSEQSSVTSTSAGAEDEWLPPQLAPKLATKQIPRRCEGCGMPPVGSSSRLYAPVPVLTSDIRVACRPRPGEKEEVHMCEDCTKDRLCEGCGKWWCESCYDSGMARLCGIQKAGVLLDCYDCGRTCYECKKDTLRVCKSCSSVFCAVHDAGGSELYCDWCHR</sequence>
<organism evidence="1 2">
    <name type="scientific">Orbilia brochopaga</name>
    <dbReference type="NCBI Taxonomy" id="3140254"/>
    <lineage>
        <taxon>Eukaryota</taxon>
        <taxon>Fungi</taxon>
        <taxon>Dikarya</taxon>
        <taxon>Ascomycota</taxon>
        <taxon>Pezizomycotina</taxon>
        <taxon>Orbiliomycetes</taxon>
        <taxon>Orbiliales</taxon>
        <taxon>Orbiliaceae</taxon>
        <taxon>Orbilia</taxon>
    </lineage>
</organism>
<proteinExistence type="predicted"/>
<gene>
    <name evidence="1" type="ORF">TWF696_005098</name>
</gene>
<comment type="caution">
    <text evidence="1">The sequence shown here is derived from an EMBL/GenBank/DDBJ whole genome shotgun (WGS) entry which is preliminary data.</text>
</comment>
<name>A0AAV9V1B9_9PEZI</name>
<protein>
    <submittedName>
        <fullName evidence="1">Uncharacterized protein</fullName>
    </submittedName>
</protein>